<dbReference type="EMBL" id="OX465079">
    <property type="protein sequence ID" value="CAI9276262.1"/>
    <property type="molecule type" value="Genomic_DNA"/>
</dbReference>
<evidence type="ECO:0000313" key="1">
    <source>
        <dbReference type="EMBL" id="CAI9276262.1"/>
    </source>
</evidence>
<dbReference type="InterPro" id="IPR044706">
    <property type="entry name" value="AUG5_plant"/>
</dbReference>
<gene>
    <name evidence="1" type="ORF">LSALG_LOCUS16249</name>
</gene>
<dbReference type="GO" id="GO:0051225">
    <property type="term" value="P:spindle assembly"/>
    <property type="evidence" value="ECO:0007669"/>
    <property type="project" value="InterPro"/>
</dbReference>
<evidence type="ECO:0000313" key="2">
    <source>
        <dbReference type="Proteomes" id="UP001177003"/>
    </source>
</evidence>
<keyword evidence="2" id="KW-1185">Reference proteome</keyword>
<dbReference type="AlphaFoldDB" id="A0AA35YLZ8"/>
<protein>
    <submittedName>
        <fullName evidence="1">Uncharacterized protein</fullName>
    </submittedName>
</protein>
<dbReference type="Proteomes" id="UP001177003">
    <property type="component" value="Chromosome 3"/>
</dbReference>
<accession>A0AA35YLZ8</accession>
<dbReference type="InterPro" id="IPR029131">
    <property type="entry name" value="HAUS5"/>
</dbReference>
<proteinExistence type="predicted"/>
<dbReference type="GO" id="GO:0005876">
    <property type="term" value="C:spindle microtubule"/>
    <property type="evidence" value="ECO:0007669"/>
    <property type="project" value="InterPro"/>
</dbReference>
<dbReference type="GO" id="GO:0070652">
    <property type="term" value="C:HAUS complex"/>
    <property type="evidence" value="ECO:0007669"/>
    <property type="project" value="InterPro"/>
</dbReference>
<reference evidence="1" key="1">
    <citation type="submission" date="2023-04" db="EMBL/GenBank/DDBJ databases">
        <authorList>
            <person name="Vijverberg K."/>
            <person name="Xiong W."/>
            <person name="Schranz E."/>
        </authorList>
    </citation>
    <scope>NUCLEOTIDE SEQUENCE</scope>
</reference>
<sequence>MLESMEFCLKLWGSEACVLEDLAKTINLVHIRRDLVESGHTLLNHAYHSQQKYEGYEGRTGIRDSEGIGIYDSIPMPNNRSLILSEGGTRISDSDRIGIGDFDGIRICDSVGIIIYDYILLPNKKNLIISIGGTRISDYDRTGISDSDETKTLQKLQMKIKIAT</sequence>
<dbReference type="PANTHER" id="PTHR34968:SF1">
    <property type="entry name" value="AUGMIN SUBUNIT 5"/>
    <property type="match status" value="1"/>
</dbReference>
<dbReference type="PANTHER" id="PTHR34968">
    <property type="entry name" value="AUGMIN SUBUNIT 5"/>
    <property type="match status" value="1"/>
</dbReference>
<organism evidence="1 2">
    <name type="scientific">Lactuca saligna</name>
    <name type="common">Willowleaf lettuce</name>
    <dbReference type="NCBI Taxonomy" id="75948"/>
    <lineage>
        <taxon>Eukaryota</taxon>
        <taxon>Viridiplantae</taxon>
        <taxon>Streptophyta</taxon>
        <taxon>Embryophyta</taxon>
        <taxon>Tracheophyta</taxon>
        <taxon>Spermatophyta</taxon>
        <taxon>Magnoliopsida</taxon>
        <taxon>eudicotyledons</taxon>
        <taxon>Gunneridae</taxon>
        <taxon>Pentapetalae</taxon>
        <taxon>asterids</taxon>
        <taxon>campanulids</taxon>
        <taxon>Asterales</taxon>
        <taxon>Asteraceae</taxon>
        <taxon>Cichorioideae</taxon>
        <taxon>Cichorieae</taxon>
        <taxon>Lactucinae</taxon>
        <taxon>Lactuca</taxon>
    </lineage>
</organism>
<dbReference type="Pfam" id="PF14817">
    <property type="entry name" value="HAUS5"/>
    <property type="match status" value="1"/>
</dbReference>
<name>A0AA35YLZ8_LACSI</name>